<dbReference type="OMA" id="ICRIWTE"/>
<dbReference type="SMART" id="SM00320">
    <property type="entry name" value="WD40"/>
    <property type="match status" value="4"/>
</dbReference>
<protein>
    <submittedName>
        <fullName evidence="1">DmX-like protein 1</fullName>
    </submittedName>
</protein>
<dbReference type="EMBL" id="LNIX01000066">
    <property type="protein sequence ID" value="OXA37048.1"/>
    <property type="molecule type" value="Genomic_DNA"/>
</dbReference>
<dbReference type="AlphaFoldDB" id="A0A226CX04"/>
<comment type="caution">
    <text evidence="1">The sequence shown here is derived from an EMBL/GenBank/DDBJ whole genome shotgun (WGS) entry which is preliminary data.</text>
</comment>
<dbReference type="Pfam" id="PF00400">
    <property type="entry name" value="WD40"/>
    <property type="match status" value="2"/>
</dbReference>
<reference evidence="1 2" key="1">
    <citation type="submission" date="2015-12" db="EMBL/GenBank/DDBJ databases">
        <title>The genome of Folsomia candida.</title>
        <authorList>
            <person name="Faddeeva A."/>
            <person name="Derks M.F."/>
            <person name="Anvar Y."/>
            <person name="Smit S."/>
            <person name="Van Straalen N."/>
            <person name="Roelofs D."/>
        </authorList>
    </citation>
    <scope>NUCLEOTIDE SEQUENCE [LARGE SCALE GENOMIC DNA]</scope>
    <source>
        <strain evidence="1 2">VU population</strain>
        <tissue evidence="1">Whole body</tissue>
    </source>
</reference>
<dbReference type="Gene3D" id="2.130.10.10">
    <property type="entry name" value="YVTN repeat-like/Quinoprotein amine dehydrogenase"/>
    <property type="match status" value="1"/>
</dbReference>
<dbReference type="InterPro" id="IPR015943">
    <property type="entry name" value="WD40/YVTN_repeat-like_dom_sf"/>
</dbReference>
<dbReference type="PANTHER" id="PTHR13950">
    <property type="entry name" value="RABCONNECTIN-RELATED"/>
    <property type="match status" value="1"/>
</dbReference>
<evidence type="ECO:0000313" key="2">
    <source>
        <dbReference type="Proteomes" id="UP000198287"/>
    </source>
</evidence>
<proteinExistence type="predicted"/>
<gene>
    <name evidence="1" type="ORF">Fcan01_28211</name>
</gene>
<dbReference type="InterPro" id="IPR001680">
    <property type="entry name" value="WD40_rpt"/>
</dbReference>
<dbReference type="PANTHER" id="PTHR13950:SF9">
    <property type="entry name" value="RABCONNECTIN-3A"/>
    <property type="match status" value="1"/>
</dbReference>
<dbReference type="STRING" id="158441.A0A226CX04"/>
<dbReference type="InterPro" id="IPR036322">
    <property type="entry name" value="WD40_repeat_dom_sf"/>
</dbReference>
<dbReference type="GO" id="GO:0007035">
    <property type="term" value="P:vacuolar acidification"/>
    <property type="evidence" value="ECO:0007669"/>
    <property type="project" value="TreeGrafter"/>
</dbReference>
<keyword evidence="2" id="KW-1185">Reference proteome</keyword>
<organism evidence="1 2">
    <name type="scientific">Folsomia candida</name>
    <name type="common">Springtail</name>
    <dbReference type="NCBI Taxonomy" id="158441"/>
    <lineage>
        <taxon>Eukaryota</taxon>
        <taxon>Metazoa</taxon>
        <taxon>Ecdysozoa</taxon>
        <taxon>Arthropoda</taxon>
        <taxon>Hexapoda</taxon>
        <taxon>Collembola</taxon>
        <taxon>Entomobryomorpha</taxon>
        <taxon>Isotomoidea</taxon>
        <taxon>Isotomidae</taxon>
        <taxon>Proisotominae</taxon>
        <taxon>Folsomia</taxon>
    </lineage>
</organism>
<sequence length="304" mass="34636">MSGCHQILTGAVNSGDRSFCMGNIDSISFLAYASGCKLVILSFDFQRVQIIPGDVQISCVHCSSESGKIAAAYQNKIKIFEPVLNKDLNHPNPLFNYRWQETSVLECECRVNSLSWDQEGYRLLMGGTSLQMWKLSRKFGVIVGDSPNQKANYYGGNNNGDIHWECIWKCATATEVHFLGFSPDSCLFATAGKFDRLVKVWYPMSRLSPTPEKISYDFVYLPHPRAVTGFSWRQTSKYMPKGAVFNCLITGCLDKICRIWTETVLPEDSFSVNVNRDLQPTDPKFHRTHKHRIMKRLQHVKYVH</sequence>
<dbReference type="OrthoDB" id="342131at2759"/>
<dbReference type="SUPFAM" id="SSF50978">
    <property type="entry name" value="WD40 repeat-like"/>
    <property type="match status" value="1"/>
</dbReference>
<accession>A0A226CX04</accession>
<dbReference type="InterPro" id="IPR052208">
    <property type="entry name" value="DmX-like/RAVE_component"/>
</dbReference>
<name>A0A226CX04_FOLCA</name>
<dbReference type="GO" id="GO:0043291">
    <property type="term" value="C:RAVE complex"/>
    <property type="evidence" value="ECO:0007669"/>
    <property type="project" value="TreeGrafter"/>
</dbReference>
<dbReference type="Proteomes" id="UP000198287">
    <property type="component" value="Unassembled WGS sequence"/>
</dbReference>
<evidence type="ECO:0000313" key="1">
    <source>
        <dbReference type="EMBL" id="OXA37048.1"/>
    </source>
</evidence>